<keyword evidence="4" id="KW-0406">Ion transport</keyword>
<dbReference type="InterPro" id="IPR001469">
    <property type="entry name" value="ATP_synth_F1_dsu/esu"/>
</dbReference>
<keyword evidence="6" id="KW-0066">ATP synthesis</keyword>
<organism evidence="8 9">
    <name type="scientific">Candidatus Yonathbacteria bacterium RIFOXYD1_FULL_52_36</name>
    <dbReference type="NCBI Taxonomy" id="1802730"/>
    <lineage>
        <taxon>Bacteria</taxon>
        <taxon>Candidatus Yonathiibacteriota</taxon>
    </lineage>
</organism>
<keyword evidence="6" id="KW-0139">CF(1)</keyword>
<dbReference type="Proteomes" id="UP000178168">
    <property type="component" value="Unassembled WGS sequence"/>
</dbReference>
<evidence type="ECO:0000256" key="5">
    <source>
        <dbReference type="ARBA" id="ARBA00023136"/>
    </source>
</evidence>
<keyword evidence="3" id="KW-0813">Transport</keyword>
<feature type="domain" description="ATP synthase F1 complex delta/epsilon subunit N-terminal" evidence="7">
    <location>
        <begin position="5"/>
        <end position="78"/>
    </location>
</feature>
<evidence type="ECO:0000256" key="3">
    <source>
        <dbReference type="ARBA" id="ARBA00022448"/>
    </source>
</evidence>
<dbReference type="GO" id="GO:0046933">
    <property type="term" value="F:proton-transporting ATP synthase activity, rotational mechanism"/>
    <property type="evidence" value="ECO:0007669"/>
    <property type="project" value="InterPro"/>
</dbReference>
<comment type="caution">
    <text evidence="8">The sequence shown here is derived from an EMBL/GenBank/DDBJ whole genome shotgun (WGS) entry which is preliminary data.</text>
</comment>
<evidence type="ECO:0000259" key="7">
    <source>
        <dbReference type="Pfam" id="PF02823"/>
    </source>
</evidence>
<dbReference type="STRING" id="1802730.A2591_02110"/>
<comment type="subcellular location">
    <subcellularLocation>
        <location evidence="1">Endomembrane system</location>
        <topology evidence="1">Peripheral membrane protein</topology>
    </subcellularLocation>
</comment>
<evidence type="ECO:0000313" key="8">
    <source>
        <dbReference type="EMBL" id="OHA85725.1"/>
    </source>
</evidence>
<evidence type="ECO:0000313" key="9">
    <source>
        <dbReference type="Proteomes" id="UP000178168"/>
    </source>
</evidence>
<dbReference type="GO" id="GO:0045259">
    <property type="term" value="C:proton-transporting ATP synthase complex"/>
    <property type="evidence" value="ECO:0007669"/>
    <property type="project" value="UniProtKB-KW"/>
</dbReference>
<dbReference type="EMBL" id="MHUZ01000019">
    <property type="protein sequence ID" value="OHA85725.1"/>
    <property type="molecule type" value="Genomic_DNA"/>
</dbReference>
<dbReference type="SUPFAM" id="SSF51344">
    <property type="entry name" value="Epsilon subunit of F1F0-ATP synthase N-terminal domain"/>
    <property type="match status" value="1"/>
</dbReference>
<keyword evidence="5" id="KW-0472">Membrane</keyword>
<dbReference type="InterPro" id="IPR020546">
    <property type="entry name" value="ATP_synth_F1_dsu/esu_N"/>
</dbReference>
<evidence type="ECO:0000256" key="2">
    <source>
        <dbReference type="ARBA" id="ARBA00005712"/>
    </source>
</evidence>
<dbReference type="InterPro" id="IPR036771">
    <property type="entry name" value="ATPsynth_dsu/esu_N"/>
</dbReference>
<dbReference type="Pfam" id="PF02823">
    <property type="entry name" value="ATP-synt_DE_N"/>
    <property type="match status" value="1"/>
</dbReference>
<dbReference type="Gene3D" id="2.60.15.10">
    <property type="entry name" value="F0F1 ATP synthase delta/epsilon subunit, N-terminal"/>
    <property type="match status" value="1"/>
</dbReference>
<sequence>MSTFPLTIATVDKTLFHGAAVSVNVPGSDGELTVLAHHTPLVTTLIAGEIRVKTEHDTLTFPIERGLLEVSRNEAVVLL</sequence>
<dbReference type="AlphaFoldDB" id="A0A1G2SKW2"/>
<reference evidence="8 9" key="1">
    <citation type="journal article" date="2016" name="Nat. Commun.">
        <title>Thousands of microbial genomes shed light on interconnected biogeochemical processes in an aquifer system.</title>
        <authorList>
            <person name="Anantharaman K."/>
            <person name="Brown C.T."/>
            <person name="Hug L.A."/>
            <person name="Sharon I."/>
            <person name="Castelle C.J."/>
            <person name="Probst A.J."/>
            <person name="Thomas B.C."/>
            <person name="Singh A."/>
            <person name="Wilkins M.J."/>
            <person name="Karaoz U."/>
            <person name="Brodie E.L."/>
            <person name="Williams K.H."/>
            <person name="Hubbard S.S."/>
            <person name="Banfield J.F."/>
        </authorList>
    </citation>
    <scope>NUCLEOTIDE SEQUENCE [LARGE SCALE GENOMIC DNA]</scope>
</reference>
<proteinExistence type="inferred from homology"/>
<evidence type="ECO:0000256" key="4">
    <source>
        <dbReference type="ARBA" id="ARBA00023065"/>
    </source>
</evidence>
<name>A0A1G2SKW2_9BACT</name>
<protein>
    <recommendedName>
        <fullName evidence="7">ATP synthase F1 complex delta/epsilon subunit N-terminal domain-containing protein</fullName>
    </recommendedName>
</protein>
<evidence type="ECO:0000256" key="1">
    <source>
        <dbReference type="ARBA" id="ARBA00004184"/>
    </source>
</evidence>
<comment type="similarity">
    <text evidence="2">Belongs to the ATPase epsilon chain family.</text>
</comment>
<accession>A0A1G2SKW2</accession>
<evidence type="ECO:0000256" key="6">
    <source>
        <dbReference type="ARBA" id="ARBA00023196"/>
    </source>
</evidence>
<dbReference type="GO" id="GO:0012505">
    <property type="term" value="C:endomembrane system"/>
    <property type="evidence" value="ECO:0007669"/>
    <property type="project" value="UniProtKB-SubCell"/>
</dbReference>
<gene>
    <name evidence="8" type="ORF">A2591_02110</name>
</gene>
<dbReference type="CDD" id="cd12152">
    <property type="entry name" value="F1-ATPase_delta"/>
    <property type="match status" value="1"/>
</dbReference>